<evidence type="ECO:0000259" key="2">
    <source>
        <dbReference type="Pfam" id="PF20152"/>
    </source>
</evidence>
<comment type="caution">
    <text evidence="3">The sequence shown here is derived from an EMBL/GenBank/DDBJ whole genome shotgun (WGS) entry which is preliminary data.</text>
</comment>
<reference evidence="3 4" key="1">
    <citation type="journal article" date="2020" name="ISME J.">
        <title>Uncovering the hidden diversity of litter-decomposition mechanisms in mushroom-forming fungi.</title>
        <authorList>
            <person name="Floudas D."/>
            <person name="Bentzer J."/>
            <person name="Ahren D."/>
            <person name="Johansson T."/>
            <person name="Persson P."/>
            <person name="Tunlid A."/>
        </authorList>
    </citation>
    <scope>NUCLEOTIDE SEQUENCE [LARGE SCALE GENOMIC DNA]</scope>
    <source>
        <strain evidence="3 4">CBS 406.79</strain>
    </source>
</reference>
<keyword evidence="4" id="KW-1185">Reference proteome</keyword>
<keyword evidence="1" id="KW-1133">Transmembrane helix</keyword>
<protein>
    <recommendedName>
        <fullName evidence="2">DUF6534 domain-containing protein</fullName>
    </recommendedName>
</protein>
<dbReference type="InterPro" id="IPR045339">
    <property type="entry name" value="DUF6534"/>
</dbReference>
<dbReference type="EMBL" id="JAACJN010000025">
    <property type="protein sequence ID" value="KAF5388942.1"/>
    <property type="molecule type" value="Genomic_DNA"/>
</dbReference>
<dbReference type="OrthoDB" id="2535105at2759"/>
<dbReference type="PANTHER" id="PTHR40465:SF1">
    <property type="entry name" value="DUF6534 DOMAIN-CONTAINING PROTEIN"/>
    <property type="match status" value="1"/>
</dbReference>
<name>A0A8H5MCH7_9AGAR</name>
<evidence type="ECO:0000313" key="4">
    <source>
        <dbReference type="Proteomes" id="UP000518752"/>
    </source>
</evidence>
<feature type="transmembrane region" description="Helical" evidence="1">
    <location>
        <begin position="135"/>
        <end position="156"/>
    </location>
</feature>
<dbReference type="Proteomes" id="UP000518752">
    <property type="component" value="Unassembled WGS sequence"/>
</dbReference>
<feature type="transmembrane region" description="Helical" evidence="1">
    <location>
        <begin position="94"/>
        <end position="115"/>
    </location>
</feature>
<dbReference type="Pfam" id="PF20152">
    <property type="entry name" value="DUF6534"/>
    <property type="match status" value="1"/>
</dbReference>
<evidence type="ECO:0000313" key="3">
    <source>
        <dbReference type="EMBL" id="KAF5388942.1"/>
    </source>
</evidence>
<gene>
    <name evidence="3" type="ORF">D9757_005159</name>
</gene>
<keyword evidence="1" id="KW-0472">Membrane</keyword>
<organism evidence="3 4">
    <name type="scientific">Collybiopsis confluens</name>
    <dbReference type="NCBI Taxonomy" id="2823264"/>
    <lineage>
        <taxon>Eukaryota</taxon>
        <taxon>Fungi</taxon>
        <taxon>Dikarya</taxon>
        <taxon>Basidiomycota</taxon>
        <taxon>Agaricomycotina</taxon>
        <taxon>Agaricomycetes</taxon>
        <taxon>Agaricomycetidae</taxon>
        <taxon>Agaricales</taxon>
        <taxon>Marasmiineae</taxon>
        <taxon>Omphalotaceae</taxon>
        <taxon>Collybiopsis</taxon>
    </lineage>
</organism>
<keyword evidence="1" id="KW-0812">Transmembrane</keyword>
<dbReference type="AlphaFoldDB" id="A0A8H5MCH7"/>
<sequence length="309" mass="34587">MSHFGASRSSMGESIGLRSRALGPRTPAQHQPLDVLLQCHQFRQPSGVSRTTLKLFIDLQIDRSYYGMACPTGIVTVLVQGFYVWRVWKLSKSYILTAAIWMISFIQLGFFLYYVARTARLSADELTSVLGPYAIIVNSVGAACDILIACAIVWSLQQLRNSGGGGFKRTNHLLRSIMVFSMTAGIVSSFCAILVLTMAAIYPGTNIELPFYFALPRLYTNSILATLNVRDHLMERQSGPSWFTSGDFESSSSPHFRRAEMTIEQDSTIELQDLENLSSTRKEPQGRRISDERCSIQVKVEQLTNLTYK</sequence>
<feature type="domain" description="DUF6534" evidence="2">
    <location>
        <begin position="142"/>
        <end position="232"/>
    </location>
</feature>
<dbReference type="PANTHER" id="PTHR40465">
    <property type="entry name" value="CHROMOSOME 1, WHOLE GENOME SHOTGUN SEQUENCE"/>
    <property type="match status" value="1"/>
</dbReference>
<feature type="transmembrane region" description="Helical" evidence="1">
    <location>
        <begin position="177"/>
        <end position="203"/>
    </location>
</feature>
<proteinExistence type="predicted"/>
<accession>A0A8H5MCH7</accession>
<evidence type="ECO:0000256" key="1">
    <source>
        <dbReference type="SAM" id="Phobius"/>
    </source>
</evidence>
<feature type="transmembrane region" description="Helical" evidence="1">
    <location>
        <begin position="65"/>
        <end position="85"/>
    </location>
</feature>